<dbReference type="Pfam" id="PF00561">
    <property type="entry name" value="Abhydrolase_1"/>
    <property type="match status" value="1"/>
</dbReference>
<evidence type="ECO:0000313" key="3">
    <source>
        <dbReference type="Proteomes" id="UP000820669"/>
    </source>
</evidence>
<dbReference type="PANTHER" id="PTHR43798:SF33">
    <property type="entry name" value="HYDROLASE, PUTATIVE (AFU_ORTHOLOGUE AFUA_2G14860)-RELATED"/>
    <property type="match status" value="1"/>
</dbReference>
<evidence type="ECO:0000313" key="2">
    <source>
        <dbReference type="EMBL" id="NMH97337.1"/>
    </source>
</evidence>
<evidence type="ECO:0000259" key="1">
    <source>
        <dbReference type="Pfam" id="PF00561"/>
    </source>
</evidence>
<proteinExistence type="predicted"/>
<gene>
    <name evidence="2" type="ORF">HF526_08420</name>
</gene>
<dbReference type="Gene3D" id="3.40.50.1820">
    <property type="entry name" value="alpha/beta hydrolase"/>
    <property type="match status" value="1"/>
</dbReference>
<comment type="caution">
    <text evidence="2">The sequence shown here is derived from an EMBL/GenBank/DDBJ whole genome shotgun (WGS) entry which is preliminary data.</text>
</comment>
<dbReference type="InterPro" id="IPR050266">
    <property type="entry name" value="AB_hydrolase_sf"/>
</dbReference>
<feature type="domain" description="AB hydrolase-1" evidence="1">
    <location>
        <begin position="2"/>
        <end position="215"/>
    </location>
</feature>
<dbReference type="GO" id="GO:0016787">
    <property type="term" value="F:hydrolase activity"/>
    <property type="evidence" value="ECO:0007669"/>
    <property type="project" value="UniProtKB-KW"/>
</dbReference>
<protein>
    <submittedName>
        <fullName evidence="2">Alpha/beta hydrolase</fullName>
    </submittedName>
</protein>
<accession>A0ABX1S8X7</accession>
<dbReference type="EMBL" id="JAAXLA010000011">
    <property type="protein sequence ID" value="NMH97337.1"/>
    <property type="molecule type" value="Genomic_DNA"/>
</dbReference>
<dbReference type="Proteomes" id="UP000820669">
    <property type="component" value="Unassembled WGS sequence"/>
</dbReference>
<sequence>MPMGIEVWSESVNALSRHGRVVAFDKLGQGWTDLPPDDEHWTFESVLEHARSFIEQLELNDITVVGHSRGGLLATRLAIDLPDRVSRLVVVSSATTAPTPPGQSDMGFYDNVEATAPTDAGAEGVISHYHSAQAVTEGPLSPEYLRIAAEMMEGSNHKESVDGYARNSEEYWIPSLVRAKQQTLDHLEGPGLAVPVLVVWGKDDRSAPVELGHQFFEILSRKTANCSMYIINRAGHQVFRDQPKAFNGVVVGFLNT</sequence>
<organism evidence="2 3">
    <name type="scientific">Pseudonocardia acidicola</name>
    <dbReference type="NCBI Taxonomy" id="2724939"/>
    <lineage>
        <taxon>Bacteria</taxon>
        <taxon>Bacillati</taxon>
        <taxon>Actinomycetota</taxon>
        <taxon>Actinomycetes</taxon>
        <taxon>Pseudonocardiales</taxon>
        <taxon>Pseudonocardiaceae</taxon>
        <taxon>Pseudonocardia</taxon>
    </lineage>
</organism>
<reference evidence="2 3" key="1">
    <citation type="submission" date="2020-04" db="EMBL/GenBank/DDBJ databases">
        <authorList>
            <person name="Klaysubun C."/>
            <person name="Duangmal K."/>
            <person name="Lipun K."/>
        </authorList>
    </citation>
    <scope>NUCLEOTIDE SEQUENCE [LARGE SCALE GENOMIC DNA]</scope>
    <source>
        <strain evidence="2 3">K10HN5</strain>
    </source>
</reference>
<dbReference type="PANTHER" id="PTHR43798">
    <property type="entry name" value="MONOACYLGLYCEROL LIPASE"/>
    <property type="match status" value="1"/>
</dbReference>
<keyword evidence="3" id="KW-1185">Reference proteome</keyword>
<keyword evidence="2" id="KW-0378">Hydrolase</keyword>
<dbReference type="SUPFAM" id="SSF53474">
    <property type="entry name" value="alpha/beta-Hydrolases"/>
    <property type="match status" value="1"/>
</dbReference>
<dbReference type="InterPro" id="IPR029058">
    <property type="entry name" value="AB_hydrolase_fold"/>
</dbReference>
<dbReference type="PRINTS" id="PR00111">
    <property type="entry name" value="ABHYDROLASE"/>
</dbReference>
<name>A0ABX1S8X7_9PSEU</name>
<dbReference type="InterPro" id="IPR000073">
    <property type="entry name" value="AB_hydrolase_1"/>
</dbReference>